<dbReference type="CDD" id="cd00635">
    <property type="entry name" value="PLPDE_III_YBL036c_like"/>
    <property type="match status" value="1"/>
</dbReference>
<accession>A0ABV5LY14</accession>
<dbReference type="PROSITE" id="PS01211">
    <property type="entry name" value="UPF0001"/>
    <property type="match status" value="1"/>
</dbReference>
<evidence type="ECO:0000313" key="5">
    <source>
        <dbReference type="EMBL" id="MFB9378896.1"/>
    </source>
</evidence>
<comment type="function">
    <text evidence="2">Pyridoxal 5'-phosphate (PLP)-binding protein, which is involved in PLP homeostasis.</text>
</comment>
<comment type="caution">
    <text evidence="5">The sequence shown here is derived from an EMBL/GenBank/DDBJ whole genome shotgun (WGS) entry which is preliminary data.</text>
</comment>
<dbReference type="HAMAP" id="MF_02087">
    <property type="entry name" value="PLP_homeostasis"/>
    <property type="match status" value="1"/>
</dbReference>
<reference evidence="5 6" key="1">
    <citation type="submission" date="2024-09" db="EMBL/GenBank/DDBJ databases">
        <authorList>
            <person name="Sun Q."/>
            <person name="Mori K."/>
        </authorList>
    </citation>
    <scope>NUCLEOTIDE SEQUENCE [LARGE SCALE GENOMIC DNA]</scope>
    <source>
        <strain evidence="5 6">TISTR 1856</strain>
    </source>
</reference>
<dbReference type="PIRSF" id="PIRSF004848">
    <property type="entry name" value="YBL036c_PLPDEIII"/>
    <property type="match status" value="1"/>
</dbReference>
<keyword evidence="1 2" id="KW-0663">Pyridoxal phosphate</keyword>
<evidence type="ECO:0000256" key="1">
    <source>
        <dbReference type="ARBA" id="ARBA00022898"/>
    </source>
</evidence>
<feature type="modified residue" description="N6-(pyridoxal phosphate)lysine" evidence="2">
    <location>
        <position position="48"/>
    </location>
</feature>
<gene>
    <name evidence="5" type="ORF">ACFFVI_18205</name>
</gene>
<dbReference type="RefSeq" id="WP_380136551.1">
    <property type="nucleotide sequence ID" value="NZ_JBHLUI010000007.1"/>
</dbReference>
<proteinExistence type="inferred from homology"/>
<keyword evidence="6" id="KW-1185">Reference proteome</keyword>
<dbReference type="Gene3D" id="3.20.20.10">
    <property type="entry name" value="Alanine racemase"/>
    <property type="match status" value="1"/>
</dbReference>
<dbReference type="SUPFAM" id="SSF51419">
    <property type="entry name" value="PLP-binding barrel"/>
    <property type="match status" value="1"/>
</dbReference>
<dbReference type="Pfam" id="PF01168">
    <property type="entry name" value="Ala_racemase_N"/>
    <property type="match status" value="1"/>
</dbReference>
<dbReference type="PANTHER" id="PTHR10146">
    <property type="entry name" value="PROLINE SYNTHETASE CO-TRANSCRIBED BACTERIAL HOMOLOG PROTEIN"/>
    <property type="match status" value="1"/>
</dbReference>
<dbReference type="InterPro" id="IPR029066">
    <property type="entry name" value="PLP-binding_barrel"/>
</dbReference>
<dbReference type="EMBL" id="JBHMDM010000013">
    <property type="protein sequence ID" value="MFB9378896.1"/>
    <property type="molecule type" value="Genomic_DNA"/>
</dbReference>
<dbReference type="InterPro" id="IPR011078">
    <property type="entry name" value="PyrdxlP_homeostasis"/>
</dbReference>
<evidence type="ECO:0000259" key="4">
    <source>
        <dbReference type="Pfam" id="PF01168"/>
    </source>
</evidence>
<name>A0ABV5LY14_9ACTN</name>
<dbReference type="PANTHER" id="PTHR10146:SF14">
    <property type="entry name" value="PYRIDOXAL PHOSPHATE HOMEOSTASIS PROTEIN"/>
    <property type="match status" value="1"/>
</dbReference>
<sequence>MSPDTPVAPGSRRTELAAALTAVRTRLTEAARAVGRDPSTLTLVVVSKFFPAADALTLLDLGERDLGESRDQEAAAKAAAVSAQLGTGASTGPPSDPPRWHFIGQLQTNKVRSVLGYASAVHSVDRLKLAHALHRAGEARLAEGGAVLDCFVQVDLEAALAGSAAGRAALGPRDPSAPRGGVAPDALEELTDAVAGSPALRLRGLMAVAPRGVDPGAAFAELAGLAARVRAAHPGADALSAGMSGDLEAAVAAGATHLRVGAAILGPRPPAR</sequence>
<dbReference type="InterPro" id="IPR001608">
    <property type="entry name" value="Ala_racemase_N"/>
</dbReference>
<feature type="domain" description="Alanine racemase N-terminal" evidence="4">
    <location>
        <begin position="106"/>
        <end position="269"/>
    </location>
</feature>
<dbReference type="Proteomes" id="UP001589748">
    <property type="component" value="Unassembled WGS sequence"/>
</dbReference>
<evidence type="ECO:0000256" key="3">
    <source>
        <dbReference type="RuleBase" id="RU004514"/>
    </source>
</evidence>
<organism evidence="5 6">
    <name type="scientific">Kineococcus gynurae</name>
    <dbReference type="NCBI Taxonomy" id="452979"/>
    <lineage>
        <taxon>Bacteria</taxon>
        <taxon>Bacillati</taxon>
        <taxon>Actinomycetota</taxon>
        <taxon>Actinomycetes</taxon>
        <taxon>Kineosporiales</taxon>
        <taxon>Kineosporiaceae</taxon>
        <taxon>Kineococcus</taxon>
    </lineage>
</organism>
<comment type="similarity">
    <text evidence="2 3">Belongs to the pyridoxal phosphate-binding protein YggS/PROSC family.</text>
</comment>
<evidence type="ECO:0000313" key="6">
    <source>
        <dbReference type="Proteomes" id="UP001589748"/>
    </source>
</evidence>
<evidence type="ECO:0000256" key="2">
    <source>
        <dbReference type="HAMAP-Rule" id="MF_02087"/>
    </source>
</evidence>
<protein>
    <recommendedName>
        <fullName evidence="2">Pyridoxal phosphate homeostasis protein</fullName>
        <shortName evidence="2">PLP homeostasis protein</shortName>
    </recommendedName>
</protein>